<reference evidence="3" key="1">
    <citation type="submission" date="2021-01" db="EMBL/GenBank/DDBJ databases">
        <authorList>
            <person name="Corre E."/>
            <person name="Pelletier E."/>
            <person name="Niang G."/>
            <person name="Scheremetjew M."/>
            <person name="Finn R."/>
            <person name="Kale V."/>
            <person name="Holt S."/>
            <person name="Cochrane G."/>
            <person name="Meng A."/>
            <person name="Brown T."/>
            <person name="Cohen L."/>
        </authorList>
    </citation>
    <scope>NUCLEOTIDE SEQUENCE</scope>
    <source>
        <strain evidence="3">10249 10 AB</strain>
    </source>
</reference>
<dbReference type="EMBL" id="HBIX01034437">
    <property type="protein sequence ID" value="CAE0729718.1"/>
    <property type="molecule type" value="Transcribed_RNA"/>
</dbReference>
<dbReference type="CDD" id="cd21696">
    <property type="entry name" value="GINS_B_Psf1"/>
    <property type="match status" value="1"/>
</dbReference>
<dbReference type="Pfam" id="PF24997">
    <property type="entry name" value="PSF1_C"/>
    <property type="match status" value="1"/>
</dbReference>
<dbReference type="SUPFAM" id="SSF158573">
    <property type="entry name" value="GINS helical bundle-like"/>
    <property type="match status" value="1"/>
</dbReference>
<dbReference type="InterPro" id="IPR056783">
    <property type="entry name" value="PSF1_C"/>
</dbReference>
<feature type="region of interest" description="Disordered" evidence="1">
    <location>
        <begin position="1"/>
        <end position="20"/>
    </location>
</feature>
<dbReference type="InterPro" id="IPR005339">
    <property type="entry name" value="GINS_Psf1"/>
</dbReference>
<proteinExistence type="predicted"/>
<dbReference type="PANTHER" id="PTHR12914:SF2">
    <property type="entry name" value="DNA REPLICATION COMPLEX GINS PROTEIN PSF1"/>
    <property type="match status" value="1"/>
</dbReference>
<sequence>MAIATSTRTRNSHAPLLPTSGRELLLDLKRSTAQHGGGARRREISTPPSTTLPAYNHKLVQACFRDLHATAQELDLQAQVHGSSGSAKPSMSARPSILLHNKTIQRQKQCLLAYHHHRMEIVKDIERAKMAANESHVGNSSTNTCTNGNANTNAPISTNAQEVAFARDYASLRNAYSNQVFELDLLPPTSHMVQVRVRKTIGQVVLPDSGRVVALTHGACLFLDRADAKDFLRQGIVQLYDGEEVDF</sequence>
<dbReference type="AlphaFoldDB" id="A0A7S4AWX4"/>
<dbReference type="Gene3D" id="1.20.58.1030">
    <property type="match status" value="1"/>
</dbReference>
<evidence type="ECO:0000313" key="3">
    <source>
        <dbReference type="EMBL" id="CAE0729718.1"/>
    </source>
</evidence>
<accession>A0A7S4AWX4</accession>
<dbReference type="GO" id="GO:1902983">
    <property type="term" value="P:DNA strand elongation involved in mitotic DNA replication"/>
    <property type="evidence" value="ECO:0007669"/>
    <property type="project" value="TreeGrafter"/>
</dbReference>
<dbReference type="InterPro" id="IPR036224">
    <property type="entry name" value="GINS_bundle-like_dom_sf"/>
</dbReference>
<dbReference type="PANTHER" id="PTHR12914">
    <property type="entry name" value="PARTNER OF SLD5"/>
    <property type="match status" value="1"/>
</dbReference>
<evidence type="ECO:0000259" key="2">
    <source>
        <dbReference type="Pfam" id="PF24997"/>
    </source>
</evidence>
<dbReference type="GO" id="GO:0000811">
    <property type="term" value="C:GINS complex"/>
    <property type="evidence" value="ECO:0007669"/>
    <property type="project" value="InterPro"/>
</dbReference>
<gene>
    <name evidence="3" type="ORF">PAUS00366_LOCUS22503</name>
</gene>
<organism evidence="3">
    <name type="scientific">Pseudo-nitzschia australis</name>
    <dbReference type="NCBI Taxonomy" id="44445"/>
    <lineage>
        <taxon>Eukaryota</taxon>
        <taxon>Sar</taxon>
        <taxon>Stramenopiles</taxon>
        <taxon>Ochrophyta</taxon>
        <taxon>Bacillariophyta</taxon>
        <taxon>Bacillariophyceae</taxon>
        <taxon>Bacillariophycidae</taxon>
        <taxon>Bacillariales</taxon>
        <taxon>Bacillariaceae</taxon>
        <taxon>Pseudo-nitzschia</taxon>
    </lineage>
</organism>
<name>A0A7S4AWX4_9STRA</name>
<feature type="domain" description="DNA replication complex GINS protein PSF1 C-terminal" evidence="2">
    <location>
        <begin position="193"/>
        <end position="238"/>
    </location>
</feature>
<protein>
    <recommendedName>
        <fullName evidence="2">DNA replication complex GINS protein PSF1 C-terminal domain-containing protein</fullName>
    </recommendedName>
</protein>
<evidence type="ECO:0000256" key="1">
    <source>
        <dbReference type="SAM" id="MobiDB-lite"/>
    </source>
</evidence>
<feature type="region of interest" description="Disordered" evidence="1">
    <location>
        <begin position="32"/>
        <end position="52"/>
    </location>
</feature>